<organism evidence="2 3">
    <name type="scientific">Coniochaeta ligniaria NRRL 30616</name>
    <dbReference type="NCBI Taxonomy" id="1408157"/>
    <lineage>
        <taxon>Eukaryota</taxon>
        <taxon>Fungi</taxon>
        <taxon>Dikarya</taxon>
        <taxon>Ascomycota</taxon>
        <taxon>Pezizomycotina</taxon>
        <taxon>Sordariomycetes</taxon>
        <taxon>Sordariomycetidae</taxon>
        <taxon>Coniochaetales</taxon>
        <taxon>Coniochaetaceae</taxon>
        <taxon>Coniochaeta</taxon>
    </lineage>
</organism>
<protein>
    <submittedName>
        <fullName evidence="2">Uncharacterized protein</fullName>
    </submittedName>
</protein>
<feature type="region of interest" description="Disordered" evidence="1">
    <location>
        <begin position="145"/>
        <end position="185"/>
    </location>
</feature>
<feature type="compositionally biased region" description="Basic and acidic residues" evidence="1">
    <location>
        <begin position="145"/>
        <end position="169"/>
    </location>
</feature>
<reference evidence="2 3" key="1">
    <citation type="submission" date="2016-10" db="EMBL/GenBank/DDBJ databases">
        <title>Draft genome sequence of Coniochaeta ligniaria NRRL30616, a lignocellulolytic fungus for bioabatement of inhibitors in plant biomass hydrolysates.</title>
        <authorList>
            <consortium name="DOE Joint Genome Institute"/>
            <person name="Jimenez D.J."/>
            <person name="Hector R.E."/>
            <person name="Riley R."/>
            <person name="Sun H."/>
            <person name="Grigoriev I.V."/>
            <person name="Van Elsas J.D."/>
            <person name="Nichols N.N."/>
        </authorList>
    </citation>
    <scope>NUCLEOTIDE SEQUENCE [LARGE SCALE GENOMIC DNA]</scope>
    <source>
        <strain evidence="2 3">NRRL 30616</strain>
    </source>
</reference>
<gene>
    <name evidence="2" type="ORF">CONLIGDRAFT_642879</name>
</gene>
<dbReference type="OrthoDB" id="5959877at2759"/>
<dbReference type="AlphaFoldDB" id="A0A1J7JND3"/>
<evidence type="ECO:0000313" key="3">
    <source>
        <dbReference type="Proteomes" id="UP000182658"/>
    </source>
</evidence>
<sequence length="214" mass="23937">MVRVKIDTDSGTIRIRIPQLTGPENLQQWGKLLVLALRALNLSKYITVCPTDRNGNLLWVDPRGTLHSVDPETGNLTRLSAEELRQQATVMLLVERTISPDMRALLIEKGWDENNVDPNVLYCYVHSVLYRQALKAAEKAAGKQAEQRAEQRAEQVAEKAPEKDAERSRTRSSWRQPPRGRGPVLMAIFRDLHIGTAGEASSPEASRHPKAADT</sequence>
<evidence type="ECO:0000256" key="1">
    <source>
        <dbReference type="SAM" id="MobiDB-lite"/>
    </source>
</evidence>
<proteinExistence type="predicted"/>
<dbReference type="InParanoid" id="A0A1J7JND3"/>
<keyword evidence="3" id="KW-1185">Reference proteome</keyword>
<accession>A0A1J7JND3</accession>
<name>A0A1J7JND3_9PEZI</name>
<dbReference type="EMBL" id="KV875096">
    <property type="protein sequence ID" value="OIW30828.1"/>
    <property type="molecule type" value="Genomic_DNA"/>
</dbReference>
<dbReference type="Proteomes" id="UP000182658">
    <property type="component" value="Unassembled WGS sequence"/>
</dbReference>
<evidence type="ECO:0000313" key="2">
    <source>
        <dbReference type="EMBL" id="OIW30828.1"/>
    </source>
</evidence>